<reference evidence="1 2" key="1">
    <citation type="submission" date="2021-03" db="EMBL/GenBank/DDBJ databases">
        <title>Antimicrobial resistance genes in bacteria isolated from Japanese honey, and their potential for conferring macrolide and lincosamide resistance in the American foulbrood pathogen Paenibacillus larvae.</title>
        <authorList>
            <person name="Okamoto M."/>
            <person name="Kumagai M."/>
            <person name="Kanamori H."/>
            <person name="Takamatsu D."/>
        </authorList>
    </citation>
    <scope>NUCLEOTIDE SEQUENCE [LARGE SCALE GENOMIC DNA]</scope>
    <source>
        <strain evidence="1 2">J34TS1</strain>
    </source>
</reference>
<evidence type="ECO:0000313" key="1">
    <source>
        <dbReference type="EMBL" id="GIO48693.1"/>
    </source>
</evidence>
<protein>
    <submittedName>
        <fullName evidence="1">Uncharacterized protein</fullName>
    </submittedName>
</protein>
<organism evidence="1 2">
    <name type="scientific">Paenibacillus azoreducens</name>
    <dbReference type="NCBI Taxonomy" id="116718"/>
    <lineage>
        <taxon>Bacteria</taxon>
        <taxon>Bacillati</taxon>
        <taxon>Bacillota</taxon>
        <taxon>Bacilli</taxon>
        <taxon>Bacillales</taxon>
        <taxon>Paenibacillaceae</taxon>
        <taxon>Paenibacillus</taxon>
    </lineage>
</organism>
<gene>
    <name evidence="1" type="ORF">J34TS1_34580</name>
</gene>
<accession>A0A919YG55</accession>
<dbReference type="EMBL" id="BORT01000015">
    <property type="protein sequence ID" value="GIO48693.1"/>
    <property type="molecule type" value="Genomic_DNA"/>
</dbReference>
<dbReference type="AlphaFoldDB" id="A0A919YG55"/>
<keyword evidence="2" id="KW-1185">Reference proteome</keyword>
<dbReference type="Proteomes" id="UP000682811">
    <property type="component" value="Unassembled WGS sequence"/>
</dbReference>
<comment type="caution">
    <text evidence="1">The sequence shown here is derived from an EMBL/GenBank/DDBJ whole genome shotgun (WGS) entry which is preliminary data.</text>
</comment>
<name>A0A919YG55_9BACL</name>
<sequence length="53" mass="6178">MDGSPSYRSCQNNQDLIQRENRNFFTLQSCPYFTSQKKKPSGGLFKYAHLICE</sequence>
<evidence type="ECO:0000313" key="2">
    <source>
        <dbReference type="Proteomes" id="UP000682811"/>
    </source>
</evidence>
<proteinExistence type="predicted"/>